<dbReference type="InterPro" id="IPR036291">
    <property type="entry name" value="NAD(P)-bd_dom_sf"/>
</dbReference>
<keyword evidence="5" id="KW-1185">Reference proteome</keyword>
<evidence type="ECO:0000313" key="5">
    <source>
        <dbReference type="Proteomes" id="UP000555728"/>
    </source>
</evidence>
<evidence type="ECO:0000313" key="4">
    <source>
        <dbReference type="EMBL" id="MBB4287351.1"/>
    </source>
</evidence>
<comment type="caution">
    <text evidence="4">The sequence shown here is derived from an EMBL/GenBank/DDBJ whole genome shotgun (WGS) entry which is preliminary data.</text>
</comment>
<keyword evidence="4" id="KW-0670">Pyruvate</keyword>
<dbReference type="CDD" id="cd12164">
    <property type="entry name" value="GDH_like_2"/>
    <property type="match status" value="1"/>
</dbReference>
<dbReference type="AlphaFoldDB" id="A0A7W6S257"/>
<dbReference type="EC" id="1.1.1.81" evidence="4"/>
<dbReference type="InterPro" id="IPR006140">
    <property type="entry name" value="D-isomer_DH_NAD-bd"/>
</dbReference>
<dbReference type="InterPro" id="IPR029753">
    <property type="entry name" value="D-isomer_DH_CS"/>
</dbReference>
<name>A0A7W6S257_9PROT</name>
<evidence type="ECO:0000256" key="2">
    <source>
        <dbReference type="ARBA" id="ARBA00023027"/>
    </source>
</evidence>
<dbReference type="EC" id="1.1.1.79" evidence="4"/>
<evidence type="ECO:0000256" key="1">
    <source>
        <dbReference type="ARBA" id="ARBA00023002"/>
    </source>
</evidence>
<gene>
    <name evidence="4" type="ORF">GGD88_003098</name>
</gene>
<dbReference type="Pfam" id="PF02826">
    <property type="entry name" value="2-Hacid_dh_C"/>
    <property type="match status" value="1"/>
</dbReference>
<sequence>MTLLFCSAFDDAAGYERAMAARLPDMPVRVYPDTGPPEAVTYAMVWRPPLGLLPSLPNLRAVFNLGAGVDGILSDSDVPDDVPVIRLADAGMAPQMVEWVLHGVLRFHRRFDEYEVEQAARRWTRLAVAPAGRTRVGLMGLGVLGQAVARQLTALGYAVRGWSRRPKTVDGVACFNGRDGLDAFLAETDILVCLLPLTRETRAILNRDTLGRLPRGACLINAARGGHLVDADLIALLDKDHLRGAQLDVFDPEPLPADHPFWSHPRIRVTPHVAAVTLIEPACDQIADIIRRLERGEAPAQAVDRTAGY</sequence>
<keyword evidence="1 4" id="KW-0560">Oxidoreductase</keyword>
<dbReference type="SUPFAM" id="SSF51735">
    <property type="entry name" value="NAD(P)-binding Rossmann-fold domains"/>
    <property type="match status" value="1"/>
</dbReference>
<dbReference type="EMBL" id="JACIGI010000034">
    <property type="protein sequence ID" value="MBB4287351.1"/>
    <property type="molecule type" value="Genomic_DNA"/>
</dbReference>
<dbReference type="PROSITE" id="PS00671">
    <property type="entry name" value="D_2_HYDROXYACID_DH_3"/>
    <property type="match status" value="1"/>
</dbReference>
<dbReference type="GO" id="GO:0051287">
    <property type="term" value="F:NAD binding"/>
    <property type="evidence" value="ECO:0007669"/>
    <property type="project" value="InterPro"/>
</dbReference>
<feature type="domain" description="D-isomer specific 2-hydroxyacid dehydrogenase NAD-binding" evidence="3">
    <location>
        <begin position="104"/>
        <end position="274"/>
    </location>
</feature>
<dbReference type="Gene3D" id="3.40.50.720">
    <property type="entry name" value="NAD(P)-binding Rossmann-like Domain"/>
    <property type="match status" value="2"/>
</dbReference>
<dbReference type="GO" id="GO:0016618">
    <property type="term" value="F:hydroxypyruvate reductase [NAD(P)H] activity"/>
    <property type="evidence" value="ECO:0007669"/>
    <property type="project" value="UniProtKB-EC"/>
</dbReference>
<accession>A0A7W6S257</accession>
<dbReference type="Proteomes" id="UP000555728">
    <property type="component" value="Unassembled WGS sequence"/>
</dbReference>
<protein>
    <submittedName>
        <fullName evidence="4">Glyoxylate/hydroxypyruvate reductase A</fullName>
        <ecNumber evidence="4">1.1.1.79</ecNumber>
        <ecNumber evidence="4">1.1.1.81</ecNumber>
    </submittedName>
</protein>
<keyword evidence="2" id="KW-0520">NAD</keyword>
<reference evidence="4 5" key="1">
    <citation type="submission" date="2020-08" db="EMBL/GenBank/DDBJ databases">
        <title>Genome sequencing of Purple Non-Sulfur Bacteria from various extreme environments.</title>
        <authorList>
            <person name="Mayer M."/>
        </authorList>
    </citation>
    <scope>NUCLEOTIDE SEQUENCE [LARGE SCALE GENOMIC DNA]</scope>
    <source>
        <strain evidence="4 5">JA135</strain>
    </source>
</reference>
<proteinExistence type="predicted"/>
<evidence type="ECO:0000259" key="3">
    <source>
        <dbReference type="Pfam" id="PF02826"/>
    </source>
</evidence>
<organism evidence="4 5">
    <name type="scientific">Roseospira goensis</name>
    <dbReference type="NCBI Taxonomy" id="391922"/>
    <lineage>
        <taxon>Bacteria</taxon>
        <taxon>Pseudomonadati</taxon>
        <taxon>Pseudomonadota</taxon>
        <taxon>Alphaproteobacteria</taxon>
        <taxon>Rhodospirillales</taxon>
        <taxon>Rhodospirillaceae</taxon>
        <taxon>Roseospira</taxon>
    </lineage>
</organism>
<dbReference type="PANTHER" id="PTHR43333">
    <property type="entry name" value="2-HACID_DH_C DOMAIN-CONTAINING PROTEIN"/>
    <property type="match status" value="1"/>
</dbReference>
<dbReference type="RefSeq" id="WP_184437001.1">
    <property type="nucleotide sequence ID" value="NZ_JACIGI010000034.1"/>
</dbReference>
<dbReference type="PANTHER" id="PTHR43333:SF1">
    <property type="entry name" value="D-ISOMER SPECIFIC 2-HYDROXYACID DEHYDROGENASE NAD-BINDING DOMAIN-CONTAINING PROTEIN"/>
    <property type="match status" value="1"/>
</dbReference>
<dbReference type="GO" id="GO:0030267">
    <property type="term" value="F:glyoxylate reductase (NADPH) activity"/>
    <property type="evidence" value="ECO:0007669"/>
    <property type="project" value="UniProtKB-EC"/>
</dbReference>